<accession>A0ABU4GJ55</accession>
<evidence type="ECO:0000313" key="1">
    <source>
        <dbReference type="EMBL" id="MDW2797639.1"/>
    </source>
</evidence>
<name>A0ABU4GJ55_9CLOT</name>
<dbReference type="EMBL" id="JAWONS010000124">
    <property type="protein sequence ID" value="MDW2797639.1"/>
    <property type="molecule type" value="Genomic_DNA"/>
</dbReference>
<dbReference type="Proteomes" id="UP001276854">
    <property type="component" value="Unassembled WGS sequence"/>
</dbReference>
<comment type="caution">
    <text evidence="1">The sequence shown here is derived from an EMBL/GenBank/DDBJ whole genome shotgun (WGS) entry which is preliminary data.</text>
</comment>
<organism evidence="1 2">
    <name type="scientific">Clostridium boliviensis</name>
    <dbReference type="NCBI Taxonomy" id="318465"/>
    <lineage>
        <taxon>Bacteria</taxon>
        <taxon>Bacillati</taxon>
        <taxon>Bacillota</taxon>
        <taxon>Clostridia</taxon>
        <taxon>Eubacteriales</taxon>
        <taxon>Clostridiaceae</taxon>
        <taxon>Clostridium</taxon>
    </lineage>
</organism>
<evidence type="ECO:0000313" key="2">
    <source>
        <dbReference type="Proteomes" id="UP001276854"/>
    </source>
</evidence>
<protein>
    <recommendedName>
        <fullName evidence="3">DUF4304 domain-containing protein</fullName>
    </recommendedName>
</protein>
<reference evidence="1 2" key="1">
    <citation type="submission" date="2023-10" db="EMBL/GenBank/DDBJ databases">
        <title>A novel Glycoside Hydrolase 43-Like Enzyme from Clostrdium boliviensis is an Endo-xylanase, and a Candidate for Xylooligosaccharides Production from Different Xylan Substrates.</title>
        <authorList>
            <person name="Alvarez M.T."/>
            <person name="Rocabado-Villegas L.R."/>
            <person name="Salas-Veizaga D.M."/>
            <person name="Linares-Pasten J.A."/>
            <person name="Gudmundsdottir E.E."/>
            <person name="Hreggvidsson G.O."/>
            <person name="Adlercreutz P."/>
            <person name="Nordberg Karlsson E."/>
        </authorList>
    </citation>
    <scope>NUCLEOTIDE SEQUENCE [LARGE SCALE GENOMIC DNA]</scope>
    <source>
        <strain evidence="1 2">E-1</strain>
    </source>
</reference>
<dbReference type="RefSeq" id="WP_318063886.1">
    <property type="nucleotide sequence ID" value="NZ_JAWONS010000124.1"/>
</dbReference>
<sequence>MAKFMKKRDIIKEIIGEVLDPEGFAFGEDADSCWFIKEFKNSKGEIARQVIDFYNSRWKKKLFLNINCFSGKFCSYRISDFVPGCSDNGFMYSTILDYKQAVETYADILIKHGLDFLKKIAEPPIENDYFREEDYYRLYNEYESLTQRFITEQQIDMGCISIKEAVELFKDILSRQQGKTFDDCRELFLEMSAFYGNLIKRTYPYEWIMKDIRTHKVCKLEINFKLAPSWLVITRKSSLLVTSCIHIAWRDGIDKLDTLLI</sequence>
<proteinExistence type="predicted"/>
<keyword evidence="2" id="KW-1185">Reference proteome</keyword>
<evidence type="ECO:0008006" key="3">
    <source>
        <dbReference type="Google" id="ProtNLM"/>
    </source>
</evidence>
<gene>
    <name evidence="1" type="ORF">RZO55_08630</name>
</gene>